<reference evidence="2" key="1">
    <citation type="submission" date="2022-11" db="UniProtKB">
        <authorList>
            <consortium name="WormBaseParasite"/>
        </authorList>
    </citation>
    <scope>IDENTIFICATION</scope>
</reference>
<organism evidence="1 2">
    <name type="scientific">Romanomermis culicivorax</name>
    <name type="common">Nematode worm</name>
    <dbReference type="NCBI Taxonomy" id="13658"/>
    <lineage>
        <taxon>Eukaryota</taxon>
        <taxon>Metazoa</taxon>
        <taxon>Ecdysozoa</taxon>
        <taxon>Nematoda</taxon>
        <taxon>Enoplea</taxon>
        <taxon>Dorylaimia</taxon>
        <taxon>Mermithida</taxon>
        <taxon>Mermithoidea</taxon>
        <taxon>Mermithidae</taxon>
        <taxon>Romanomermis</taxon>
    </lineage>
</organism>
<dbReference type="WBParaSite" id="nRc.2.0.1.t30317-RA">
    <property type="protein sequence ID" value="nRc.2.0.1.t30317-RA"/>
    <property type="gene ID" value="nRc.2.0.1.g30317"/>
</dbReference>
<proteinExistence type="predicted"/>
<keyword evidence="1" id="KW-1185">Reference proteome</keyword>
<dbReference type="Proteomes" id="UP000887565">
    <property type="component" value="Unplaced"/>
</dbReference>
<name>A0A915JX70_ROMCU</name>
<accession>A0A915JX70</accession>
<protein>
    <submittedName>
        <fullName evidence="2">Uncharacterized protein</fullName>
    </submittedName>
</protein>
<sequence>MSISDCWTLAEMLVPVAINGMTRRQPSVDYSSGTGFNKQSDPELEMIANFLQTKLIKNIRDNPVYCCGLGTIALSRTSYIFR</sequence>
<evidence type="ECO:0000313" key="1">
    <source>
        <dbReference type="Proteomes" id="UP000887565"/>
    </source>
</evidence>
<dbReference type="AlphaFoldDB" id="A0A915JX70"/>
<evidence type="ECO:0000313" key="2">
    <source>
        <dbReference type="WBParaSite" id="nRc.2.0.1.t30317-RA"/>
    </source>
</evidence>